<comment type="catalytic activity">
    <reaction evidence="1">
        <text>ATP + protein L-histidine = ADP + protein N-phospho-L-histidine.</text>
        <dbReference type="EC" id="2.7.13.3"/>
    </reaction>
</comment>
<dbReference type="Pfam" id="PF00512">
    <property type="entry name" value="HisKA"/>
    <property type="match status" value="1"/>
</dbReference>
<dbReference type="InterPro" id="IPR029016">
    <property type="entry name" value="GAF-like_dom_sf"/>
</dbReference>
<dbReference type="InterPro" id="IPR036097">
    <property type="entry name" value="HisK_dim/P_sf"/>
</dbReference>
<evidence type="ECO:0000259" key="15">
    <source>
        <dbReference type="PROSITE" id="PS50109"/>
    </source>
</evidence>
<dbReference type="InterPro" id="IPR038318">
    <property type="entry name" value="KdpD_sf"/>
</dbReference>
<dbReference type="GO" id="GO:0000155">
    <property type="term" value="F:phosphorelay sensor kinase activity"/>
    <property type="evidence" value="ECO:0007669"/>
    <property type="project" value="InterPro"/>
</dbReference>
<evidence type="ECO:0000256" key="8">
    <source>
        <dbReference type="ARBA" id="ARBA00022741"/>
    </source>
</evidence>
<dbReference type="InterPro" id="IPR004358">
    <property type="entry name" value="Sig_transdc_His_kin-like_C"/>
</dbReference>
<evidence type="ECO:0000313" key="17">
    <source>
        <dbReference type="Proteomes" id="UP000593735"/>
    </source>
</evidence>
<dbReference type="InterPro" id="IPR025201">
    <property type="entry name" value="KdpD_TM"/>
</dbReference>
<protein>
    <recommendedName>
        <fullName evidence="4">histidine kinase</fullName>
        <ecNumber evidence="4">2.7.13.3</ecNumber>
    </recommendedName>
</protein>
<dbReference type="GO" id="GO:0005524">
    <property type="term" value="F:ATP binding"/>
    <property type="evidence" value="ECO:0007669"/>
    <property type="project" value="UniProtKB-KW"/>
</dbReference>
<evidence type="ECO:0000256" key="5">
    <source>
        <dbReference type="ARBA" id="ARBA00022553"/>
    </source>
</evidence>
<evidence type="ECO:0000256" key="10">
    <source>
        <dbReference type="ARBA" id="ARBA00022840"/>
    </source>
</evidence>
<evidence type="ECO:0000256" key="12">
    <source>
        <dbReference type="ARBA" id="ARBA00023012"/>
    </source>
</evidence>
<keyword evidence="8" id="KW-0547">Nucleotide-binding</keyword>
<dbReference type="GO" id="GO:0005886">
    <property type="term" value="C:plasma membrane"/>
    <property type="evidence" value="ECO:0007669"/>
    <property type="project" value="UniProtKB-SubCell"/>
</dbReference>
<keyword evidence="12" id="KW-0902">Two-component regulatory system</keyword>
<keyword evidence="17" id="KW-1185">Reference proteome</keyword>
<dbReference type="InterPro" id="IPR005467">
    <property type="entry name" value="His_kinase_dom"/>
</dbReference>
<accession>A0A7S7M9P3</accession>
<dbReference type="Gene3D" id="3.30.565.10">
    <property type="entry name" value="Histidine kinase-like ATPase, C-terminal domain"/>
    <property type="match status" value="1"/>
</dbReference>
<dbReference type="InterPro" id="IPR003594">
    <property type="entry name" value="HATPase_dom"/>
</dbReference>
<dbReference type="CDD" id="cd00082">
    <property type="entry name" value="HisKA"/>
    <property type="match status" value="1"/>
</dbReference>
<comment type="subcellular location">
    <subcellularLocation>
        <location evidence="3">Cell membrane</location>
    </subcellularLocation>
    <subcellularLocation>
        <location evidence="2">Membrane</location>
        <topology evidence="2">Multi-pass membrane protein</topology>
    </subcellularLocation>
</comment>
<gene>
    <name evidence="16" type="ORF">INP52_03745</name>
</gene>
<organism evidence="16 17">
    <name type="scientific">Thermophilibacter immobilis</name>
    <dbReference type="NCBI Taxonomy" id="2779519"/>
    <lineage>
        <taxon>Bacteria</taxon>
        <taxon>Bacillati</taxon>
        <taxon>Actinomycetota</taxon>
        <taxon>Coriobacteriia</taxon>
        <taxon>Coriobacteriales</taxon>
        <taxon>Atopobiaceae</taxon>
        <taxon>Thermophilibacter</taxon>
    </lineage>
</organism>
<feature type="domain" description="Histidine kinase" evidence="15">
    <location>
        <begin position="308"/>
        <end position="525"/>
    </location>
</feature>
<dbReference type="PANTHER" id="PTHR45569">
    <property type="entry name" value="SENSOR PROTEIN KDPD"/>
    <property type="match status" value="1"/>
</dbReference>
<dbReference type="InterPro" id="IPR052023">
    <property type="entry name" value="Histidine_kinase_KdpD"/>
</dbReference>
<dbReference type="SMART" id="SM00387">
    <property type="entry name" value="HATPase_c"/>
    <property type="match status" value="1"/>
</dbReference>
<dbReference type="RefSeq" id="WP_194372531.1">
    <property type="nucleotide sequence ID" value="NZ_CP063767.1"/>
</dbReference>
<dbReference type="Gene3D" id="3.30.450.40">
    <property type="match status" value="1"/>
</dbReference>
<dbReference type="SMART" id="SM00388">
    <property type="entry name" value="HisKA"/>
    <property type="match status" value="1"/>
</dbReference>
<dbReference type="EC" id="2.7.13.3" evidence="4"/>
<evidence type="ECO:0000256" key="4">
    <source>
        <dbReference type="ARBA" id="ARBA00012438"/>
    </source>
</evidence>
<dbReference type="SUPFAM" id="SSF47384">
    <property type="entry name" value="Homodimeric domain of signal transducing histidine kinase"/>
    <property type="match status" value="1"/>
</dbReference>
<evidence type="ECO:0000256" key="6">
    <source>
        <dbReference type="ARBA" id="ARBA00022679"/>
    </source>
</evidence>
<reference evidence="16 17" key="1">
    <citation type="submission" date="2020-10" db="EMBL/GenBank/DDBJ databases">
        <title>Olsenella immobilis sp.nov., isolated from the mud in a fermentation cellar used for the production of Chinese strong-flavoured liquor.</title>
        <authorList>
            <person name="Lu L."/>
        </authorList>
    </citation>
    <scope>NUCLEOTIDE SEQUENCE [LARGE SCALE GENOMIC DNA]</scope>
    <source>
        <strain evidence="16 17">LZLJ-2</strain>
    </source>
</reference>
<evidence type="ECO:0000256" key="13">
    <source>
        <dbReference type="ARBA" id="ARBA00023136"/>
    </source>
</evidence>
<dbReference type="PROSITE" id="PS50109">
    <property type="entry name" value="HIS_KIN"/>
    <property type="match status" value="1"/>
</dbReference>
<dbReference type="InterPro" id="IPR003661">
    <property type="entry name" value="HisK_dim/P_dom"/>
</dbReference>
<evidence type="ECO:0000256" key="3">
    <source>
        <dbReference type="ARBA" id="ARBA00004236"/>
    </source>
</evidence>
<dbReference type="EMBL" id="CP063767">
    <property type="protein sequence ID" value="QOY61315.1"/>
    <property type="molecule type" value="Genomic_DNA"/>
</dbReference>
<dbReference type="PANTHER" id="PTHR45569:SF1">
    <property type="entry name" value="SENSOR PROTEIN KDPD"/>
    <property type="match status" value="1"/>
</dbReference>
<evidence type="ECO:0000256" key="2">
    <source>
        <dbReference type="ARBA" id="ARBA00004141"/>
    </source>
</evidence>
<dbReference type="InterPro" id="IPR036890">
    <property type="entry name" value="HATPase_C_sf"/>
</dbReference>
<evidence type="ECO:0000256" key="14">
    <source>
        <dbReference type="SAM" id="Phobius"/>
    </source>
</evidence>
<keyword evidence="11 14" id="KW-1133">Transmembrane helix</keyword>
<keyword evidence="9" id="KW-0418">Kinase</keyword>
<feature type="transmembrane region" description="Helical" evidence="14">
    <location>
        <begin position="52"/>
        <end position="73"/>
    </location>
</feature>
<evidence type="ECO:0000256" key="9">
    <source>
        <dbReference type="ARBA" id="ARBA00022777"/>
    </source>
</evidence>
<dbReference type="KEGG" id="tio:INP52_03745"/>
<dbReference type="Gene3D" id="1.20.120.620">
    <property type="entry name" value="Backbone structure of the membrane domain of e. Coli histidine kinase receptor kdpd"/>
    <property type="match status" value="1"/>
</dbReference>
<keyword evidence="5" id="KW-0597">Phosphoprotein</keyword>
<evidence type="ECO:0000313" key="16">
    <source>
        <dbReference type="EMBL" id="QOY61315.1"/>
    </source>
</evidence>
<feature type="transmembrane region" description="Helical" evidence="14">
    <location>
        <begin position="110"/>
        <end position="129"/>
    </location>
</feature>
<keyword evidence="13 14" id="KW-0472">Membrane</keyword>
<proteinExistence type="predicted"/>
<keyword evidence="6" id="KW-0808">Transferase</keyword>
<evidence type="ECO:0000256" key="7">
    <source>
        <dbReference type="ARBA" id="ARBA00022692"/>
    </source>
</evidence>
<evidence type="ECO:0000256" key="1">
    <source>
        <dbReference type="ARBA" id="ARBA00000085"/>
    </source>
</evidence>
<dbReference type="AlphaFoldDB" id="A0A7S7M9P3"/>
<dbReference type="SUPFAM" id="SSF55874">
    <property type="entry name" value="ATPase domain of HSP90 chaperone/DNA topoisomerase II/histidine kinase"/>
    <property type="match status" value="1"/>
</dbReference>
<dbReference type="Pfam" id="PF02518">
    <property type="entry name" value="HATPase_c"/>
    <property type="match status" value="1"/>
</dbReference>
<dbReference type="PRINTS" id="PR00344">
    <property type="entry name" value="BCTRLSENSOR"/>
</dbReference>
<dbReference type="Gene3D" id="1.10.287.130">
    <property type="match status" value="1"/>
</dbReference>
<dbReference type="CDD" id="cd00075">
    <property type="entry name" value="HATPase"/>
    <property type="match status" value="1"/>
</dbReference>
<dbReference type="Pfam" id="PF13493">
    <property type="entry name" value="DUF4118"/>
    <property type="match status" value="1"/>
</dbReference>
<name>A0A7S7M9P3_9ACTN</name>
<evidence type="ECO:0000256" key="11">
    <source>
        <dbReference type="ARBA" id="ARBA00022989"/>
    </source>
</evidence>
<dbReference type="Proteomes" id="UP000593735">
    <property type="component" value="Chromosome"/>
</dbReference>
<keyword evidence="10" id="KW-0067">ATP-binding</keyword>
<keyword evidence="7 14" id="KW-0812">Transmembrane</keyword>
<dbReference type="SUPFAM" id="SSF55781">
    <property type="entry name" value="GAF domain-like"/>
    <property type="match status" value="1"/>
</dbReference>
<sequence>MQEAPIRKETGASSPHRQRWTLFPKESRTLADAAKTLGILAAVTLVSAAFEFLGLTEATIVVMYVLGVLLTAIATPKRAYCFLASALSVLAFNFFFATPRYSLEAWGTEYPATFVVMFVVAFVASWLTMQLRERASAEAMASRRTQVLLDCERLLQRCRTSDDIARVMCRQLVELLGDDVTWFPATQGVLARGRTLRATDPEEAVPVTALPPDAAQLLLSQDADVTRDVSGHLDNYALYLPVRSADALFGVVAVHVGDAGVRPEERTIASSVVGEAALALERARALTEREEAAILARNEQLRANLLRSISHDLRTPLTTISGNADVLLSEGSSLDPASARQLLSDVYDDAQWLEALVENLLAATRLEDGTVRLSLSYETVDDLVEEALRHVGRATETHHLSVVGSPDVLLVRVDAQLIVQVIVNLVNNALAHTPAGSHVIISSGRDGDLVRVSVADDGPGIPDADKDHVFESFSTAGHARSDGQRSVGLGLSLCRSIVEAHGGAISLVDNRPHGCVFSFTLSLEEMPQDAQD</sequence>
<feature type="transmembrane region" description="Helical" evidence="14">
    <location>
        <begin position="80"/>
        <end position="98"/>
    </location>
</feature>